<dbReference type="Pfam" id="PF00583">
    <property type="entry name" value="Acetyltransf_1"/>
    <property type="match status" value="1"/>
</dbReference>
<keyword evidence="3" id="KW-1185">Reference proteome</keyword>
<gene>
    <name evidence="2" type="ORF">YASMINEVIRUS_44</name>
</gene>
<feature type="non-terminal residue" evidence="2">
    <location>
        <position position="1"/>
    </location>
</feature>
<sequence>LSNQKQILSYATPSHQKMSQFTVKETKQALTDSKLTVRVALIEEKTKVIDKIRAFWDEPVEWAKTPEVNEEIFHEEDYADSCWGSSEFCDKTKEVSKYPLIALNGDEIVGFCHIVHDQRKDADCEWIILDFATFNPFRRYGFGSKFVTDIIAFCKKNSVNTVCKIEASSHIDNKPAIAFWNKNGFATIATDVSFAKRDWAGLYNLNVYSGQNRY</sequence>
<dbReference type="SUPFAM" id="SSF55729">
    <property type="entry name" value="Acyl-CoA N-acyltransferases (Nat)"/>
    <property type="match status" value="1"/>
</dbReference>
<dbReference type="InterPro" id="IPR000182">
    <property type="entry name" value="GNAT_dom"/>
</dbReference>
<name>A0A5K0U7W8_9VIRU</name>
<dbReference type="InterPro" id="IPR016181">
    <property type="entry name" value="Acyl_CoA_acyltransferase"/>
</dbReference>
<evidence type="ECO:0000259" key="1">
    <source>
        <dbReference type="PROSITE" id="PS51186"/>
    </source>
</evidence>
<dbReference type="PROSITE" id="PS51186">
    <property type="entry name" value="GNAT"/>
    <property type="match status" value="1"/>
</dbReference>
<proteinExistence type="predicted"/>
<organism evidence="2 3">
    <name type="scientific">Yasminevirus sp. GU-2018</name>
    <dbReference type="NCBI Taxonomy" id="2420051"/>
    <lineage>
        <taxon>Viruses</taxon>
        <taxon>Varidnaviria</taxon>
        <taxon>Bamfordvirae</taxon>
        <taxon>Nucleocytoviricota</taxon>
        <taxon>Megaviricetes</taxon>
        <taxon>Imitervirales</taxon>
        <taxon>Mimiviridae</taxon>
        <taxon>Klosneuvirinae</taxon>
        <taxon>Yasminevirus</taxon>
        <taxon>Yasminevirus saudimassiliense</taxon>
    </lineage>
</organism>
<comment type="caution">
    <text evidence="2">The sequence shown here is derived from an EMBL/GenBank/DDBJ whole genome shotgun (WGS) entry which is preliminary data.</text>
</comment>
<dbReference type="GO" id="GO:0016747">
    <property type="term" value="F:acyltransferase activity, transferring groups other than amino-acyl groups"/>
    <property type="evidence" value="ECO:0007669"/>
    <property type="project" value="InterPro"/>
</dbReference>
<dbReference type="EMBL" id="UPSH01000001">
    <property type="protein sequence ID" value="VBB17581.1"/>
    <property type="molecule type" value="Genomic_DNA"/>
</dbReference>
<reference evidence="2 3" key="1">
    <citation type="submission" date="2018-10" db="EMBL/GenBank/DDBJ databases">
        <authorList>
            <consortium name="IHU Genomes"/>
        </authorList>
    </citation>
    <scope>NUCLEOTIDE SEQUENCE [LARGE SCALE GENOMIC DNA]</scope>
    <source>
        <strain evidence="2 3">A1</strain>
    </source>
</reference>
<dbReference type="Proteomes" id="UP000594342">
    <property type="component" value="Unassembled WGS sequence"/>
</dbReference>
<keyword evidence="2" id="KW-0808">Transferase</keyword>
<protein>
    <submittedName>
        <fullName evidence="2">GNAT family N-acetyltransferase</fullName>
    </submittedName>
</protein>
<accession>A0A5K0U7W8</accession>
<evidence type="ECO:0000313" key="3">
    <source>
        <dbReference type="Proteomes" id="UP000594342"/>
    </source>
</evidence>
<feature type="domain" description="N-acetyltransferase" evidence="1">
    <location>
        <begin position="39"/>
        <end position="208"/>
    </location>
</feature>
<dbReference type="CDD" id="cd04301">
    <property type="entry name" value="NAT_SF"/>
    <property type="match status" value="1"/>
</dbReference>
<evidence type="ECO:0000313" key="2">
    <source>
        <dbReference type="EMBL" id="VBB17581.1"/>
    </source>
</evidence>
<dbReference type="Gene3D" id="3.40.630.30">
    <property type="match status" value="1"/>
</dbReference>